<dbReference type="AlphaFoldDB" id="A0A344KZN6"/>
<dbReference type="OrthoDB" id="4282756at2"/>
<dbReference type="KEGG" id="aab:A4R43_00960"/>
<evidence type="ECO:0008006" key="3">
    <source>
        <dbReference type="Google" id="ProtNLM"/>
    </source>
</evidence>
<accession>A0A344KZN6</accession>
<proteinExistence type="predicted"/>
<protein>
    <recommendedName>
        <fullName evidence="3">Antibiotic biosynthesis monooxygenase</fullName>
    </recommendedName>
</protein>
<evidence type="ECO:0000313" key="2">
    <source>
        <dbReference type="Proteomes" id="UP000250434"/>
    </source>
</evidence>
<dbReference type="RefSeq" id="WP_113690548.1">
    <property type="nucleotide sequence ID" value="NZ_CP015163.1"/>
</dbReference>
<sequence>MTHVLAVSTVTDDGAFWQALKKAYAQLPKGAKWKLAVASKDGGKAVNVLTHDSVHSVREFFEAHAGAHATTEYFEADAANAVGLPR</sequence>
<dbReference type="EMBL" id="CP015163">
    <property type="protein sequence ID" value="AXB41260.1"/>
    <property type="molecule type" value="Genomic_DNA"/>
</dbReference>
<organism evidence="1 2">
    <name type="scientific">Amycolatopsis albispora</name>
    <dbReference type="NCBI Taxonomy" id="1804986"/>
    <lineage>
        <taxon>Bacteria</taxon>
        <taxon>Bacillati</taxon>
        <taxon>Actinomycetota</taxon>
        <taxon>Actinomycetes</taxon>
        <taxon>Pseudonocardiales</taxon>
        <taxon>Pseudonocardiaceae</taxon>
        <taxon>Amycolatopsis</taxon>
    </lineage>
</organism>
<keyword evidence="2" id="KW-1185">Reference proteome</keyword>
<dbReference type="Proteomes" id="UP000250434">
    <property type="component" value="Chromosome"/>
</dbReference>
<evidence type="ECO:0000313" key="1">
    <source>
        <dbReference type="EMBL" id="AXB41260.1"/>
    </source>
</evidence>
<name>A0A344KZN6_9PSEU</name>
<reference evidence="1 2" key="1">
    <citation type="submission" date="2016-04" db="EMBL/GenBank/DDBJ databases">
        <title>Complete genome sequence and analysis of deep-sea sediment isolate, Amycolatopsis sp. WP1.</title>
        <authorList>
            <person name="Wang H."/>
            <person name="Chen S."/>
            <person name="Wu Q."/>
        </authorList>
    </citation>
    <scope>NUCLEOTIDE SEQUENCE [LARGE SCALE GENOMIC DNA]</scope>
    <source>
        <strain evidence="1 2">WP1</strain>
    </source>
</reference>
<gene>
    <name evidence="1" type="ORF">A4R43_00960</name>
</gene>